<feature type="domain" description="Glycosyl transferase family 1" evidence="1">
    <location>
        <begin position="201"/>
        <end position="349"/>
    </location>
</feature>
<organism evidence="3 4">
    <name type="scientific">Haloarcula rubra</name>
    <dbReference type="NCBI Taxonomy" id="2487747"/>
    <lineage>
        <taxon>Archaea</taxon>
        <taxon>Methanobacteriati</taxon>
        <taxon>Methanobacteriota</taxon>
        <taxon>Stenosarchaea group</taxon>
        <taxon>Halobacteria</taxon>
        <taxon>Halobacteriales</taxon>
        <taxon>Haloarculaceae</taxon>
        <taxon>Haloarcula</taxon>
    </lineage>
</organism>
<evidence type="ECO:0000313" key="3">
    <source>
        <dbReference type="EMBL" id="MBX0323116.1"/>
    </source>
</evidence>
<sequence>MRVGIVTPRYPPNVEGGGERSAQLLAEQLAVHAAVDAVTVFSFDGETVERRNGIEIQRLCRASSIVTEWQNLKAGYHLKDQLSEVDVLHAYNMELHPIVGLLGLGNVDATVATLNSYHFLPKSVSNTDPGPLERLYELIGHPTTGRLMLQAMSRIDAFVAISTAVRDIYAAHGVPPDRIRVVPNMLDPEFTVPDRESGAGKSLLYVGEISHRKGVGDLVRALAELPADYSLRIVGDGPAMDEVRELTESLGLTDRTMLTGHVDYDELTTEYATADVFVHPGVWPEPFGRTVLEAMQAGLPVVCTDVGGPSDIVQDEALKCPPGEPDALANAISTAVEMEGVGERNRTFANETYAPAKVTANIVALYEELLAGTTKQTVMKPKS</sequence>
<dbReference type="PANTHER" id="PTHR45947">
    <property type="entry name" value="SULFOQUINOVOSYL TRANSFERASE SQD2"/>
    <property type="match status" value="1"/>
</dbReference>
<dbReference type="InterPro" id="IPR001296">
    <property type="entry name" value="Glyco_trans_1"/>
</dbReference>
<dbReference type="Pfam" id="PF13439">
    <property type="entry name" value="Glyco_transf_4"/>
    <property type="match status" value="1"/>
</dbReference>
<dbReference type="InterPro" id="IPR028098">
    <property type="entry name" value="Glyco_trans_4-like_N"/>
</dbReference>
<accession>A0AAW4PQY1</accession>
<protein>
    <submittedName>
        <fullName evidence="3">Glycosyltransferase family 4 protein</fullName>
    </submittedName>
</protein>
<name>A0AAW4PQY1_9EURY</name>
<evidence type="ECO:0000259" key="2">
    <source>
        <dbReference type="Pfam" id="PF13439"/>
    </source>
</evidence>
<gene>
    <name evidence="3" type="ORF">EGH21_08760</name>
</gene>
<dbReference type="InterPro" id="IPR050194">
    <property type="entry name" value="Glycosyltransferase_grp1"/>
</dbReference>
<evidence type="ECO:0000259" key="1">
    <source>
        <dbReference type="Pfam" id="PF00534"/>
    </source>
</evidence>
<keyword evidence="4" id="KW-1185">Reference proteome</keyword>
<dbReference type="EMBL" id="RKLR01000003">
    <property type="protein sequence ID" value="MBX0323116.1"/>
    <property type="molecule type" value="Genomic_DNA"/>
</dbReference>
<reference evidence="3 4" key="1">
    <citation type="submission" date="2021-06" db="EMBL/GenBank/DDBJ databases">
        <title>Halomicroarcula sp. a new haloarchaeum isolated from saline soil.</title>
        <authorList>
            <person name="Duran-Viseras A."/>
            <person name="Sanchez-Porro C."/>
            <person name="Ventosa A."/>
        </authorList>
    </citation>
    <scope>NUCLEOTIDE SEQUENCE [LARGE SCALE GENOMIC DNA]</scope>
    <source>
        <strain evidence="3 4">F13</strain>
    </source>
</reference>
<proteinExistence type="predicted"/>
<dbReference type="Proteomes" id="UP001430377">
    <property type="component" value="Unassembled WGS sequence"/>
</dbReference>
<dbReference type="Gene3D" id="3.40.50.2000">
    <property type="entry name" value="Glycogen Phosphorylase B"/>
    <property type="match status" value="2"/>
</dbReference>
<dbReference type="SUPFAM" id="SSF53756">
    <property type="entry name" value="UDP-Glycosyltransferase/glycogen phosphorylase"/>
    <property type="match status" value="1"/>
</dbReference>
<dbReference type="Pfam" id="PF00534">
    <property type="entry name" value="Glycos_transf_1"/>
    <property type="match status" value="1"/>
</dbReference>
<dbReference type="RefSeq" id="WP_220618097.1">
    <property type="nucleotide sequence ID" value="NZ_RKLR01000003.1"/>
</dbReference>
<dbReference type="GO" id="GO:0016758">
    <property type="term" value="F:hexosyltransferase activity"/>
    <property type="evidence" value="ECO:0007669"/>
    <property type="project" value="TreeGrafter"/>
</dbReference>
<feature type="domain" description="Glycosyltransferase subfamily 4-like N-terminal" evidence="2">
    <location>
        <begin position="16"/>
        <end position="189"/>
    </location>
</feature>
<dbReference type="PANTHER" id="PTHR45947:SF3">
    <property type="entry name" value="SULFOQUINOVOSYL TRANSFERASE SQD2"/>
    <property type="match status" value="1"/>
</dbReference>
<dbReference type="CDD" id="cd03801">
    <property type="entry name" value="GT4_PimA-like"/>
    <property type="match status" value="1"/>
</dbReference>
<comment type="caution">
    <text evidence="3">The sequence shown here is derived from an EMBL/GenBank/DDBJ whole genome shotgun (WGS) entry which is preliminary data.</text>
</comment>
<evidence type="ECO:0000313" key="4">
    <source>
        <dbReference type="Proteomes" id="UP001430377"/>
    </source>
</evidence>
<dbReference type="AlphaFoldDB" id="A0AAW4PQY1"/>